<evidence type="ECO:0000259" key="1">
    <source>
        <dbReference type="Pfam" id="PF00534"/>
    </source>
</evidence>
<dbReference type="PANTHER" id="PTHR46656:SF3">
    <property type="entry name" value="PUTATIVE-RELATED"/>
    <property type="match status" value="1"/>
</dbReference>
<dbReference type="AlphaFoldDB" id="A0A9Q2WH77"/>
<reference evidence="2" key="1">
    <citation type="journal article" date="2021" name="Genome Biol. Evol.">
        <title>Continental-Scale Gene Flow Prevents Allopatric Divergence of Pelagic Freshwater Bacteria.</title>
        <authorList>
            <person name="Hoetzinger M."/>
            <person name="Pitt A."/>
            <person name="Huemer A."/>
            <person name="Hahn M.W."/>
        </authorList>
    </citation>
    <scope>NUCLEOTIDE SEQUENCE</scope>
    <source>
        <strain evidence="2">SM1-W8</strain>
    </source>
</reference>
<accession>A0A9Q2WH77</accession>
<dbReference type="Gene3D" id="3.40.50.2000">
    <property type="entry name" value="Glycogen Phosphorylase B"/>
    <property type="match status" value="1"/>
</dbReference>
<comment type="caution">
    <text evidence="2">The sequence shown here is derived from an EMBL/GenBank/DDBJ whole genome shotgun (WGS) entry which is preliminary data.</text>
</comment>
<name>A0A9Q2WH77_9BURK</name>
<protein>
    <submittedName>
        <fullName evidence="2">Glycosyltransferase family 4 protein</fullName>
    </submittedName>
</protein>
<evidence type="ECO:0000313" key="2">
    <source>
        <dbReference type="EMBL" id="MBT8550366.1"/>
    </source>
</evidence>
<proteinExistence type="predicted"/>
<dbReference type="Pfam" id="PF00534">
    <property type="entry name" value="Glycos_transf_1"/>
    <property type="match status" value="1"/>
</dbReference>
<dbReference type="EMBL" id="JAANEY010000001">
    <property type="protein sequence ID" value="MBT8550366.1"/>
    <property type="molecule type" value="Genomic_DNA"/>
</dbReference>
<dbReference type="SUPFAM" id="SSF53756">
    <property type="entry name" value="UDP-Glycosyltransferase/glycogen phosphorylase"/>
    <property type="match status" value="1"/>
</dbReference>
<dbReference type="Proteomes" id="UP000783102">
    <property type="component" value="Unassembled WGS sequence"/>
</dbReference>
<gene>
    <name evidence="2" type="ORF">G6731_00110</name>
</gene>
<dbReference type="PANTHER" id="PTHR46656">
    <property type="entry name" value="PUTATIVE-RELATED"/>
    <property type="match status" value="1"/>
</dbReference>
<feature type="domain" description="Glycosyl transferase family 1" evidence="1">
    <location>
        <begin position="179"/>
        <end position="289"/>
    </location>
</feature>
<organism evidence="2 3">
    <name type="scientific">Polynucleobacter paneuropaeus</name>
    <dbReference type="NCBI Taxonomy" id="2527775"/>
    <lineage>
        <taxon>Bacteria</taxon>
        <taxon>Pseudomonadati</taxon>
        <taxon>Pseudomonadota</taxon>
        <taxon>Betaproteobacteria</taxon>
        <taxon>Burkholderiales</taxon>
        <taxon>Burkholderiaceae</taxon>
        <taxon>Polynucleobacter</taxon>
    </lineage>
</organism>
<dbReference type="GO" id="GO:0016757">
    <property type="term" value="F:glycosyltransferase activity"/>
    <property type="evidence" value="ECO:0007669"/>
    <property type="project" value="InterPro"/>
</dbReference>
<evidence type="ECO:0000313" key="3">
    <source>
        <dbReference type="Proteomes" id="UP000783102"/>
    </source>
</evidence>
<dbReference type="InterPro" id="IPR001296">
    <property type="entry name" value="Glyco_trans_1"/>
</dbReference>
<sequence length="371" mass="42346">MNSVSKPGFNLIGYATSPIGLGEDLRSFAAMLDYLDIPFSIIDLPTDSSKKVAVKFKSMTMDTYENSMFFMSAMECQNLAKVHPALFTEPKKKLGYFLWELPDFPDEFVQALKLVDHIWCPTKFVQEAFFAKSKQLILSIPLPVIQAKADQTNAIDFREALDIPKEAFVSLFMFDMRSTLNRKNPQASVEAFSQFAKGKKDAYLILKINRWQRDVHESLQWLPKSKYIKIVKETLTPAQLTNLYQASNCYISLHRSEGFGRTLVEALQHGLWLISSNYSGPADYLTDQNAHLVSWQAKTVHKGDYPHNTHSTWAEPSVAETVEQLEKLYKQHQQSANKKPKRNQAGIATGKQFTLQALAEKYRPILMSYLR</sequence>